<dbReference type="Gene3D" id="1.10.472.80">
    <property type="entry name" value="Ypt/Rab-GAP domain of gyp1p, domain 3"/>
    <property type="match status" value="1"/>
</dbReference>
<dbReference type="FunFam" id="1.10.8.270:FF:000016">
    <property type="entry name" value="TBC1 domain family member 2A"/>
    <property type="match status" value="1"/>
</dbReference>
<dbReference type="InterPro" id="IPR050302">
    <property type="entry name" value="Rab_GAP_TBC_domain"/>
</dbReference>
<dbReference type="Pfam" id="PF00566">
    <property type="entry name" value="RabGAP-TBC"/>
    <property type="match status" value="1"/>
</dbReference>
<dbReference type="KEGG" id="clec:106669394"/>
<dbReference type="FunFam" id="1.10.472.80:FF:000029">
    <property type="entry name" value="Growth hormone-regulated TBC protein 1"/>
    <property type="match status" value="1"/>
</dbReference>
<dbReference type="OrthoDB" id="294251at2759"/>
<dbReference type="SUPFAM" id="SSF47923">
    <property type="entry name" value="Ypt/Rab-GAP domain of gyp1p"/>
    <property type="match status" value="2"/>
</dbReference>
<accession>A0A8I6S6Q8</accession>
<reference evidence="5" key="1">
    <citation type="submission" date="2022-01" db="UniProtKB">
        <authorList>
            <consortium name="EnsemblMetazoa"/>
        </authorList>
    </citation>
    <scope>IDENTIFICATION</scope>
</reference>
<keyword evidence="6" id="KW-1185">Reference proteome</keyword>
<dbReference type="PANTHER" id="PTHR47219:SF10">
    <property type="entry name" value="GROWTH HORMONE-REGULATED TBC PROTEIN 1"/>
    <property type="match status" value="1"/>
</dbReference>
<keyword evidence="1" id="KW-0343">GTPase activation</keyword>
<proteinExistence type="predicted"/>
<organism evidence="5 6">
    <name type="scientific">Cimex lectularius</name>
    <name type="common">Bed bug</name>
    <name type="synonym">Acanthia lectularia</name>
    <dbReference type="NCBI Taxonomy" id="79782"/>
    <lineage>
        <taxon>Eukaryota</taxon>
        <taxon>Metazoa</taxon>
        <taxon>Ecdysozoa</taxon>
        <taxon>Arthropoda</taxon>
        <taxon>Hexapoda</taxon>
        <taxon>Insecta</taxon>
        <taxon>Pterygota</taxon>
        <taxon>Neoptera</taxon>
        <taxon>Paraneoptera</taxon>
        <taxon>Hemiptera</taxon>
        <taxon>Heteroptera</taxon>
        <taxon>Panheteroptera</taxon>
        <taxon>Cimicomorpha</taxon>
        <taxon>Cimicidae</taxon>
        <taxon>Cimex</taxon>
    </lineage>
</organism>
<dbReference type="Proteomes" id="UP000494040">
    <property type="component" value="Unassembled WGS sequence"/>
</dbReference>
<dbReference type="PROSITE" id="PS50086">
    <property type="entry name" value="TBC_RABGAP"/>
    <property type="match status" value="1"/>
</dbReference>
<evidence type="ECO:0000256" key="1">
    <source>
        <dbReference type="ARBA" id="ARBA00022468"/>
    </source>
</evidence>
<evidence type="ECO:0000313" key="6">
    <source>
        <dbReference type="Proteomes" id="UP000494040"/>
    </source>
</evidence>
<feature type="domain" description="Rab-GAP TBC" evidence="4">
    <location>
        <begin position="66"/>
        <end position="255"/>
    </location>
</feature>
<dbReference type="GO" id="GO:0005096">
    <property type="term" value="F:GTPase activator activity"/>
    <property type="evidence" value="ECO:0007669"/>
    <property type="project" value="UniProtKB-KW"/>
</dbReference>
<name>A0A8I6S6Q8_CIMLE</name>
<dbReference type="GO" id="GO:0031267">
    <property type="term" value="F:small GTPase binding"/>
    <property type="evidence" value="ECO:0007669"/>
    <property type="project" value="TreeGrafter"/>
</dbReference>
<dbReference type="Gene3D" id="1.10.10.750">
    <property type="entry name" value="Ypt/Rab-GAP domain of gyp1p, domain 1"/>
    <property type="match status" value="1"/>
</dbReference>
<evidence type="ECO:0000259" key="4">
    <source>
        <dbReference type="PROSITE" id="PS50086"/>
    </source>
</evidence>
<protein>
    <recommendedName>
        <fullName evidence="3">Growth hormone-regulated TBC protein 1</fullName>
    </recommendedName>
</protein>
<evidence type="ECO:0000313" key="5">
    <source>
        <dbReference type="EnsemblMetazoa" id="XP_014254338.1"/>
    </source>
</evidence>
<dbReference type="Gene3D" id="1.10.8.270">
    <property type="entry name" value="putative rabgap domain of human tbc1 domain family member 14 like domains"/>
    <property type="match status" value="1"/>
</dbReference>
<dbReference type="PANTHER" id="PTHR47219">
    <property type="entry name" value="RAB GTPASE-ACTIVATING PROTEIN 1-LIKE"/>
    <property type="match status" value="1"/>
</dbReference>
<dbReference type="EnsemblMetazoa" id="XM_014398852.2">
    <property type="protein sequence ID" value="XP_014254338.1"/>
    <property type="gene ID" value="LOC106669394"/>
</dbReference>
<evidence type="ECO:0000256" key="2">
    <source>
        <dbReference type="ARBA" id="ARBA00043879"/>
    </source>
</evidence>
<dbReference type="AlphaFoldDB" id="A0A8I6S6Q8"/>
<dbReference type="SMART" id="SM00164">
    <property type="entry name" value="TBC"/>
    <property type="match status" value="1"/>
</dbReference>
<gene>
    <name evidence="5" type="primary">106669394</name>
</gene>
<sequence>MTASQFSKVDEYGFERPEDFDYAMYENFISQYLKILAKRSKKWSTIMASGKSLKKYSGLKADIRKGIPIEFRETVWMIVSGAYDEREACGSNYYVELLESFHNPTVAETIKTDLPRTFPDNIFFNVTNEHQQQLYRVLIAYGQHNPTVGYCQGMNYIAGLLLLVTKNEESTFWLLKVLLEKILPDYYGQTMEGLLTDIEVISELVRLRYPDVSAHMTKLGLPWPVVTTKWFVCLYCEVLPTETVLRIWDCLFNEGSKILFRVALSIIGIHRADILACDQFSDLSDCIKNITKGPTTLYCHKFMQAIFTIPGKLSSKALTKMRNNIAKSRHLKNKAD</sequence>
<evidence type="ECO:0000256" key="3">
    <source>
        <dbReference type="ARBA" id="ARBA00070878"/>
    </source>
</evidence>
<dbReference type="OMA" id="DTMIQDS"/>
<dbReference type="InterPro" id="IPR000195">
    <property type="entry name" value="Rab-GAP-TBC_dom"/>
</dbReference>
<comment type="function">
    <text evidence="2">May act as a GTPase-activating protein for Rab family protein(s).</text>
</comment>
<dbReference type="InterPro" id="IPR035969">
    <property type="entry name" value="Rab-GAP_TBC_sf"/>
</dbReference>